<proteinExistence type="predicted"/>
<comment type="caution">
    <text evidence="3">The sequence shown here is derived from an EMBL/GenBank/DDBJ whole genome shotgun (WGS) entry which is preliminary data.</text>
</comment>
<keyword evidence="1" id="KW-0732">Signal</keyword>
<accession>A0A921NVM6</accession>
<dbReference type="AlphaFoldDB" id="A0A921NVM6"/>
<dbReference type="Gene3D" id="2.60.40.740">
    <property type="match status" value="1"/>
</dbReference>
<dbReference type="RefSeq" id="WP_159964936.1">
    <property type="nucleotide sequence ID" value="NZ_APKE01000016.1"/>
</dbReference>
<feature type="signal peptide" evidence="1">
    <location>
        <begin position="1"/>
        <end position="27"/>
    </location>
</feature>
<dbReference type="NCBIfam" id="TIGR01451">
    <property type="entry name" value="B_ant_repeat"/>
    <property type="match status" value="2"/>
</dbReference>
<sequence>MRYNALSKRNCCSALAFVSVLGTAVYAAGPEAGSVIGNQAVATYTNSSGDQITVTSNKVETVVQQIAGVSMTSDNNEAIAPGGKAFLPHVVTNDGNGPDSFDLVAAEQGTGTLNTTLVFYPDANLDGVADSATPITSTPVLAPGEQFGFIIEATADSTQTGNDTIAVTATSVLDGTIVATNTDTLTISTGAIVEVVKSMTVDASGGASSTLVDIGDEVTITLTYSSTGLAAADNYLVTDALDGRLDYVPGSARWSDSGPATQLNDNNDPAIDPDATNGGGKQIFWDWDDGQNVQFRVSDVPSGRSGKVTFRAVINDTADAGIIPNTAKQSVDGTAFPDSNTATVAVDEKFTVEIDDTAINPDGTRNTAVVSATDTDNHPTVPYNDIVADNVDVFQGATIPFEFVISNTSNQTDSYTLDVNNVDFPAGTTFRMVGADGATPIVGSVGPLASGDSIKVTLLATLPTDVPPVTTSEYTATVRTISDSNGAFDNSNAEFTGQVLPAAVDLENQDPTAAGDLANPRQPDNSPWLTYSTDPGAPVTFPMKVENNGPTSDSYNLSLNTPLPLGWTVEFKLDDGTLVSNTGTISAGASKTFNVVVTPPEGTPPSNHDVDIKVASSVSGQADRIVNQVTINEVIDIGIVADQSTQAGPGGVVDMIHTVTNFSNIAINEGDILQSGLSNFSGAIYWDANDNGVIDATEGVIDNFNDLTDGVAPGSNGIAAGDSISLIYRVQTPSTATAGVTEVATLSLGQTLNANTKTDTNDTNQSVEDRIVIVSGDVTLQKFQYVDATCNDNAGTGGTFTKVRQDVEPGQCIRYLIEAENTGTANAGNVRIRDVAPAYTVMHTCSGACDYEVFPAEPSSSVTMTGTSIDSQHNTVVPGAFARIEFTVKVNQ</sequence>
<protein>
    <recommendedName>
        <fullName evidence="2">Alpha-galactosidase NEW3 domain-containing protein</fullName>
    </recommendedName>
</protein>
<feature type="chain" id="PRO_5037183175" description="Alpha-galactosidase NEW3 domain-containing protein" evidence="1">
    <location>
        <begin position="28"/>
        <end position="892"/>
    </location>
</feature>
<gene>
    <name evidence="3" type="ORF">PMES_01470</name>
</gene>
<dbReference type="EMBL" id="APKE01000016">
    <property type="protein sequence ID" value="KAF0676151.1"/>
    <property type="molecule type" value="Genomic_DNA"/>
</dbReference>
<reference evidence="3" key="1">
    <citation type="submission" date="2013-03" db="EMBL/GenBank/DDBJ databases">
        <title>Genome Sequence of the Profundibacterium mesophilum strain KAUST100406-0324T from Red Sea, a novel genus in the family Rhodobacteraceae.</title>
        <authorList>
            <person name="Essack M."/>
            <person name="Alam I."/>
            <person name="Lafi F."/>
            <person name="Alawi W."/>
            <person name="Kamanu F."/>
            <person name="Al-Suwailem A."/>
            <person name="Lee O.O."/>
            <person name="Xu Y."/>
            <person name="Bajic V."/>
            <person name="Qian P.-Y."/>
            <person name="Archer J."/>
        </authorList>
    </citation>
    <scope>NUCLEOTIDE SEQUENCE</scope>
    <source>
        <strain evidence="3">KAUST100406-0324</strain>
    </source>
</reference>
<dbReference type="InterPro" id="IPR018905">
    <property type="entry name" value="A-galactase_NEW3"/>
</dbReference>
<dbReference type="Pfam" id="PF10633">
    <property type="entry name" value="NPCBM_assoc"/>
    <property type="match status" value="1"/>
</dbReference>
<keyword evidence="4" id="KW-1185">Reference proteome</keyword>
<evidence type="ECO:0000256" key="1">
    <source>
        <dbReference type="SAM" id="SignalP"/>
    </source>
</evidence>
<evidence type="ECO:0000313" key="3">
    <source>
        <dbReference type="EMBL" id="KAF0676151.1"/>
    </source>
</evidence>
<evidence type="ECO:0000313" key="4">
    <source>
        <dbReference type="Proteomes" id="UP000698242"/>
    </source>
</evidence>
<dbReference type="InterPro" id="IPR047589">
    <property type="entry name" value="DUF11_rpt"/>
</dbReference>
<dbReference type="Proteomes" id="UP000698242">
    <property type="component" value="Unassembled WGS sequence"/>
</dbReference>
<organism evidence="3 4">
    <name type="scientific">Profundibacterium mesophilum KAUST100406-0324</name>
    <dbReference type="NCBI Taxonomy" id="1037889"/>
    <lineage>
        <taxon>Bacteria</taxon>
        <taxon>Pseudomonadati</taxon>
        <taxon>Pseudomonadota</taxon>
        <taxon>Alphaproteobacteria</taxon>
        <taxon>Rhodobacterales</taxon>
        <taxon>Roseobacteraceae</taxon>
        <taxon>Profundibacterium</taxon>
    </lineage>
</organism>
<feature type="domain" description="Alpha-galactosidase NEW3" evidence="2">
    <location>
        <begin position="534"/>
        <end position="615"/>
    </location>
</feature>
<name>A0A921NVM6_9RHOB</name>
<evidence type="ECO:0000259" key="2">
    <source>
        <dbReference type="Pfam" id="PF10633"/>
    </source>
</evidence>
<dbReference type="OrthoDB" id="8455960at2"/>